<name>A0ABR8JTM9_9BACT</name>
<keyword evidence="3" id="KW-1185">Reference proteome</keyword>
<evidence type="ECO:0000313" key="2">
    <source>
        <dbReference type="EMBL" id="MBD2721975.1"/>
    </source>
</evidence>
<sequence>MKALKDRVHDVLDGQWDINIFRSLLKDLIIDNSSKSMNLVAELADSDYGGITFKGDLQMTACFAIINWGSNGIDELVRNTIVNPSYRNILNVTNILSCVASGHLEEHPFHRQIEQAKILKVSKEESSIRAAREGLLELMTEVEKDDLFPIGMMMGMQFTMNEKVKETFFAAMVARWFHFDKSGVESFKRLIEENHSEQTYHEFIENNNFLLEPFSANIWSKPRFGENLVPDFLIRAIDNTYTVVEIEKPTQAIITKAGNLSAAATHAKRQALDFRSWAIDNHLYAKNKFPEIWRPTCLVIIGLESNLTEIQKEQLRKENESTQGVLKIVGFDWLYNRAKSVFDNIISFGFNRSFKVK</sequence>
<feature type="domain" description="Shedu protein SduA C-terminal" evidence="1">
    <location>
        <begin position="195"/>
        <end position="335"/>
    </location>
</feature>
<reference evidence="2 3" key="1">
    <citation type="submission" date="2020-09" db="EMBL/GenBank/DDBJ databases">
        <authorList>
            <person name="Kim M.K."/>
        </authorList>
    </citation>
    <scope>NUCLEOTIDE SEQUENCE [LARGE SCALE GENOMIC DNA]</scope>
    <source>
        <strain evidence="2 3">BT189</strain>
    </source>
</reference>
<dbReference type="Pfam" id="PF14082">
    <property type="entry name" value="SduA_C"/>
    <property type="match status" value="1"/>
</dbReference>
<dbReference type="RefSeq" id="WP_190923234.1">
    <property type="nucleotide sequence ID" value="NZ_JACXAC010000002.1"/>
</dbReference>
<evidence type="ECO:0000313" key="3">
    <source>
        <dbReference type="Proteomes" id="UP000606003"/>
    </source>
</evidence>
<dbReference type="EMBL" id="JACXAC010000002">
    <property type="protein sequence ID" value="MBD2721975.1"/>
    <property type="molecule type" value="Genomic_DNA"/>
</dbReference>
<comment type="caution">
    <text evidence="2">The sequence shown here is derived from an EMBL/GenBank/DDBJ whole genome shotgun (WGS) entry which is preliminary data.</text>
</comment>
<evidence type="ECO:0000259" key="1">
    <source>
        <dbReference type="Pfam" id="PF14082"/>
    </source>
</evidence>
<proteinExistence type="predicted"/>
<protein>
    <submittedName>
        <fullName evidence="2">DUF4263 domain-containing protein</fullName>
    </submittedName>
</protein>
<dbReference type="Proteomes" id="UP000606003">
    <property type="component" value="Unassembled WGS sequence"/>
</dbReference>
<accession>A0ABR8JTM9</accession>
<gene>
    <name evidence="2" type="ORF">IC234_07530</name>
</gene>
<organism evidence="2 3">
    <name type="scientific">Hymenobacter armeniacus</name>
    <dbReference type="NCBI Taxonomy" id="2771358"/>
    <lineage>
        <taxon>Bacteria</taxon>
        <taxon>Pseudomonadati</taxon>
        <taxon>Bacteroidota</taxon>
        <taxon>Cytophagia</taxon>
        <taxon>Cytophagales</taxon>
        <taxon>Hymenobacteraceae</taxon>
        <taxon>Hymenobacter</taxon>
    </lineage>
</organism>
<dbReference type="InterPro" id="IPR025359">
    <property type="entry name" value="SduA_C"/>
</dbReference>